<feature type="active site" evidence="3">
    <location>
        <position position="46"/>
    </location>
</feature>
<evidence type="ECO:0000256" key="1">
    <source>
        <dbReference type="ARBA" id="ARBA00008270"/>
    </source>
</evidence>
<dbReference type="SUPFAM" id="SSF54506">
    <property type="entry name" value="Diaminopimelate epimerase-like"/>
    <property type="match status" value="1"/>
</dbReference>
<dbReference type="InterPro" id="IPR003719">
    <property type="entry name" value="Phenazine_PhzF-like"/>
</dbReference>
<dbReference type="RefSeq" id="WP_208843702.1">
    <property type="nucleotide sequence ID" value="NZ_CP072133.1"/>
</dbReference>
<sequence length="265" mass="28911">MKLPIYQVDSFTNEVFRGNPAGVCLLEKSIDESMMKSIAAEMAVSETAFLNINDYTLRWFTPEVEVALCGHGTLAAVCVLQELGLVSIGDSVSFKTLSGKLTASIHKNQTELQFPMPELEPTKIAQPYLDGLGLAEHSLVEGFNYGEKQLLIVNDESVVLELMPNFSALKALPGRGITVASVATREDVDVVSRYFAPWVGVDEDPVTGTSHCALAKYFPMRLKKEKLLGYQASKRGGFVSMKLETQDLVVLGGQAVISLKGHIRV</sequence>
<organism evidence="4 5">
    <name type="scientific">Pseudoalteromonas xiamenensis</name>
    <dbReference type="NCBI Taxonomy" id="882626"/>
    <lineage>
        <taxon>Bacteria</taxon>
        <taxon>Pseudomonadati</taxon>
        <taxon>Pseudomonadota</taxon>
        <taxon>Gammaproteobacteria</taxon>
        <taxon>Alteromonadales</taxon>
        <taxon>Pseudoalteromonadaceae</taxon>
        <taxon>Pseudoalteromonas</taxon>
    </lineage>
</organism>
<dbReference type="PIRSF" id="PIRSF016184">
    <property type="entry name" value="PhzC_PhzF"/>
    <property type="match status" value="1"/>
</dbReference>
<keyword evidence="2" id="KW-0413">Isomerase</keyword>
<reference evidence="4" key="1">
    <citation type="submission" date="2021-03" db="EMBL/GenBank/DDBJ databases">
        <title>Complete Genome of Pseudoalteromonas xiamenensis STKMTI.2, a new potential marine bacterium producing anti-Vibrio compounds.</title>
        <authorList>
            <person name="Handayani D.P."/>
            <person name="Isnansetyo A."/>
            <person name="Istiqomah I."/>
            <person name="Jumina J."/>
        </authorList>
    </citation>
    <scope>NUCLEOTIDE SEQUENCE</scope>
    <source>
        <strain evidence="4">STKMTI.2</strain>
    </source>
</reference>
<protein>
    <submittedName>
        <fullName evidence="4">PhzF family phenazine biosynthesis protein</fullName>
    </submittedName>
</protein>
<dbReference type="GO" id="GO:0005737">
    <property type="term" value="C:cytoplasm"/>
    <property type="evidence" value="ECO:0007669"/>
    <property type="project" value="TreeGrafter"/>
</dbReference>
<evidence type="ECO:0000256" key="3">
    <source>
        <dbReference type="PIRSR" id="PIRSR016184-1"/>
    </source>
</evidence>
<name>A0A975DJ54_9GAMM</name>
<dbReference type="Pfam" id="PF02567">
    <property type="entry name" value="PhzC-PhzF"/>
    <property type="match status" value="1"/>
</dbReference>
<evidence type="ECO:0000313" key="5">
    <source>
        <dbReference type="Proteomes" id="UP000664904"/>
    </source>
</evidence>
<evidence type="ECO:0000313" key="4">
    <source>
        <dbReference type="EMBL" id="QTH72080.1"/>
    </source>
</evidence>
<dbReference type="AlphaFoldDB" id="A0A975DJ54"/>
<dbReference type="PANTHER" id="PTHR13774:SF17">
    <property type="entry name" value="PHENAZINE BIOSYNTHESIS-LIKE DOMAIN-CONTAINING PROTEIN"/>
    <property type="match status" value="1"/>
</dbReference>
<comment type="similarity">
    <text evidence="1">Belongs to the PhzF family.</text>
</comment>
<keyword evidence="5" id="KW-1185">Reference proteome</keyword>
<gene>
    <name evidence="4" type="ORF">J5O05_04065</name>
</gene>
<dbReference type="EMBL" id="CP072133">
    <property type="protein sequence ID" value="QTH72080.1"/>
    <property type="molecule type" value="Genomic_DNA"/>
</dbReference>
<dbReference type="GO" id="GO:0016853">
    <property type="term" value="F:isomerase activity"/>
    <property type="evidence" value="ECO:0007669"/>
    <property type="project" value="UniProtKB-KW"/>
</dbReference>
<dbReference type="Gene3D" id="3.10.310.10">
    <property type="entry name" value="Diaminopimelate Epimerase, Chain A, domain 1"/>
    <property type="match status" value="2"/>
</dbReference>
<evidence type="ECO:0000256" key="2">
    <source>
        <dbReference type="ARBA" id="ARBA00023235"/>
    </source>
</evidence>
<dbReference type="NCBIfam" id="TIGR00654">
    <property type="entry name" value="PhzF_family"/>
    <property type="match status" value="1"/>
</dbReference>
<proteinExistence type="inferred from homology"/>
<dbReference type="PANTHER" id="PTHR13774">
    <property type="entry name" value="PHENAZINE BIOSYNTHESIS PROTEIN"/>
    <property type="match status" value="1"/>
</dbReference>
<dbReference type="KEGG" id="pxi:J5O05_04065"/>
<dbReference type="Proteomes" id="UP000664904">
    <property type="component" value="Chromosome"/>
</dbReference>
<accession>A0A975DJ54</accession>